<organism evidence="3 4">
    <name type="scientific">Pholiota conissans</name>
    <dbReference type="NCBI Taxonomy" id="109636"/>
    <lineage>
        <taxon>Eukaryota</taxon>
        <taxon>Fungi</taxon>
        <taxon>Dikarya</taxon>
        <taxon>Basidiomycota</taxon>
        <taxon>Agaricomycotina</taxon>
        <taxon>Agaricomycetes</taxon>
        <taxon>Agaricomycetidae</taxon>
        <taxon>Agaricales</taxon>
        <taxon>Agaricineae</taxon>
        <taxon>Strophariaceae</taxon>
        <taxon>Pholiota</taxon>
    </lineage>
</organism>
<feature type="region of interest" description="Disordered" evidence="1">
    <location>
        <begin position="253"/>
        <end position="296"/>
    </location>
</feature>
<keyword evidence="4" id="KW-1185">Reference proteome</keyword>
<keyword evidence="2" id="KW-0812">Transmembrane</keyword>
<accession>A0A9P6CXA6</accession>
<keyword evidence="2" id="KW-1133">Transmembrane helix</keyword>
<feature type="transmembrane region" description="Helical" evidence="2">
    <location>
        <begin position="190"/>
        <end position="213"/>
    </location>
</feature>
<evidence type="ECO:0000256" key="1">
    <source>
        <dbReference type="SAM" id="MobiDB-lite"/>
    </source>
</evidence>
<feature type="region of interest" description="Disordered" evidence="1">
    <location>
        <begin position="45"/>
        <end position="86"/>
    </location>
</feature>
<evidence type="ECO:0000313" key="4">
    <source>
        <dbReference type="Proteomes" id="UP000807469"/>
    </source>
</evidence>
<feature type="region of interest" description="Disordered" evidence="1">
    <location>
        <begin position="163"/>
        <end position="182"/>
    </location>
</feature>
<dbReference type="Proteomes" id="UP000807469">
    <property type="component" value="Unassembled WGS sequence"/>
</dbReference>
<proteinExistence type="predicted"/>
<gene>
    <name evidence="3" type="ORF">BDN70DRAFT_387830</name>
</gene>
<feature type="compositionally biased region" description="Polar residues" evidence="1">
    <location>
        <begin position="163"/>
        <end position="174"/>
    </location>
</feature>
<dbReference type="OrthoDB" id="10670441at2759"/>
<evidence type="ECO:0008006" key="5">
    <source>
        <dbReference type="Google" id="ProtNLM"/>
    </source>
</evidence>
<sequence length="367" mass="39374">MAVAPGRKWAMPDSQITGSDLSTSGVQAFVLRRQKRPREPYLVSPEQVRARTHPRGWQKRPDFNVRRQASRTTTAPASTTAPPNPLSTVTVTSSLTFSPPGTVVIVISPSPTFIPVTVGSVPPLQLPGSPTENSQSIITVTQTTLPGTIQGQGGTPIVLPSTSSHSADFPTDTSPAFAEGSPSRNSRARVVAIVVGSVVGGLIVVLSLLFLLLRWRRRRRRTGPILLADPFSDIRSPTSIVMPQPSAFGAAMLAGSSDASSPNPLPAKLSNLYPPESQNRQDSVTTNSPGPSTSQQDTMVEIQALRQRILEVENIALRQRIVDIENVSRGRQDTAEDTSAARVVDRVSESPPEYASPVEESQPPPHR</sequence>
<feature type="region of interest" description="Disordered" evidence="1">
    <location>
        <begin position="1"/>
        <end position="20"/>
    </location>
</feature>
<feature type="compositionally biased region" description="Polar residues" evidence="1">
    <location>
        <begin position="276"/>
        <end position="296"/>
    </location>
</feature>
<feature type="region of interest" description="Disordered" evidence="1">
    <location>
        <begin position="328"/>
        <end position="367"/>
    </location>
</feature>
<dbReference type="AlphaFoldDB" id="A0A9P6CXA6"/>
<evidence type="ECO:0000313" key="3">
    <source>
        <dbReference type="EMBL" id="KAF9482752.1"/>
    </source>
</evidence>
<protein>
    <recommendedName>
        <fullName evidence="5">Transmembrane protein</fullName>
    </recommendedName>
</protein>
<dbReference type="EMBL" id="MU155161">
    <property type="protein sequence ID" value="KAF9482752.1"/>
    <property type="molecule type" value="Genomic_DNA"/>
</dbReference>
<evidence type="ECO:0000256" key="2">
    <source>
        <dbReference type="SAM" id="Phobius"/>
    </source>
</evidence>
<keyword evidence="2" id="KW-0472">Membrane</keyword>
<name>A0A9P6CXA6_9AGAR</name>
<feature type="compositionally biased region" description="Low complexity" evidence="1">
    <location>
        <begin position="70"/>
        <end position="86"/>
    </location>
</feature>
<reference evidence="3" key="1">
    <citation type="submission" date="2020-11" db="EMBL/GenBank/DDBJ databases">
        <authorList>
            <consortium name="DOE Joint Genome Institute"/>
            <person name="Ahrendt S."/>
            <person name="Riley R."/>
            <person name="Andreopoulos W."/>
            <person name="Labutti K."/>
            <person name="Pangilinan J."/>
            <person name="Ruiz-Duenas F.J."/>
            <person name="Barrasa J.M."/>
            <person name="Sanchez-Garcia M."/>
            <person name="Camarero S."/>
            <person name="Miyauchi S."/>
            <person name="Serrano A."/>
            <person name="Linde D."/>
            <person name="Babiker R."/>
            <person name="Drula E."/>
            <person name="Ayuso-Fernandez I."/>
            <person name="Pacheco R."/>
            <person name="Padilla G."/>
            <person name="Ferreira P."/>
            <person name="Barriuso J."/>
            <person name="Kellner H."/>
            <person name="Castanera R."/>
            <person name="Alfaro M."/>
            <person name="Ramirez L."/>
            <person name="Pisabarro A.G."/>
            <person name="Kuo A."/>
            <person name="Tritt A."/>
            <person name="Lipzen A."/>
            <person name="He G."/>
            <person name="Yan M."/>
            <person name="Ng V."/>
            <person name="Cullen D."/>
            <person name="Martin F."/>
            <person name="Rosso M.-N."/>
            <person name="Henrissat B."/>
            <person name="Hibbett D."/>
            <person name="Martinez A.T."/>
            <person name="Grigoriev I.V."/>
        </authorList>
    </citation>
    <scope>NUCLEOTIDE SEQUENCE</scope>
    <source>
        <strain evidence="3">CIRM-BRFM 674</strain>
    </source>
</reference>
<comment type="caution">
    <text evidence="3">The sequence shown here is derived from an EMBL/GenBank/DDBJ whole genome shotgun (WGS) entry which is preliminary data.</text>
</comment>